<dbReference type="Proteomes" id="UP000054928">
    <property type="component" value="Unassembled WGS sequence"/>
</dbReference>
<dbReference type="AlphaFoldDB" id="A0A0P1ADX0"/>
<keyword evidence="2" id="KW-1185">Reference proteome</keyword>
<dbReference type="EMBL" id="CCYD01000322">
    <property type="protein sequence ID" value="CEG38570.1"/>
    <property type="molecule type" value="Genomic_DNA"/>
</dbReference>
<name>A0A0P1ADX0_PLAHL</name>
<evidence type="ECO:0000313" key="2">
    <source>
        <dbReference type="Proteomes" id="UP000054928"/>
    </source>
</evidence>
<accession>A0A0P1ADX0</accession>
<dbReference type="RefSeq" id="XP_024574939.1">
    <property type="nucleotide sequence ID" value="XM_024724020.1"/>
</dbReference>
<organism evidence="1 2">
    <name type="scientific">Plasmopara halstedii</name>
    <name type="common">Downy mildew of sunflower</name>
    <dbReference type="NCBI Taxonomy" id="4781"/>
    <lineage>
        <taxon>Eukaryota</taxon>
        <taxon>Sar</taxon>
        <taxon>Stramenopiles</taxon>
        <taxon>Oomycota</taxon>
        <taxon>Peronosporomycetes</taxon>
        <taxon>Peronosporales</taxon>
        <taxon>Peronosporaceae</taxon>
        <taxon>Plasmopara</taxon>
    </lineage>
</organism>
<reference evidence="2" key="1">
    <citation type="submission" date="2014-09" db="EMBL/GenBank/DDBJ databases">
        <authorList>
            <person name="Sharma Rahul"/>
            <person name="Thines Marco"/>
        </authorList>
    </citation>
    <scope>NUCLEOTIDE SEQUENCE [LARGE SCALE GENOMIC DNA]</scope>
</reference>
<evidence type="ECO:0000313" key="1">
    <source>
        <dbReference type="EMBL" id="CEG38570.1"/>
    </source>
</evidence>
<dbReference type="GeneID" id="36403689"/>
<protein>
    <submittedName>
        <fullName evidence="1">Uncharacterized protein</fullName>
    </submittedName>
</protein>
<sequence>MMQANLTKPKEWTASGRINGLKMKAAKLKTLSASNEAVFGLLKQLSYSLPYPELAAQSPGRLPSPPRCTFEEARGKQSIKEWLNSIDSADQQNRTKWNLANNSDRWERLKARVPTALSGHAHLGLDKSKWALASFLPYIIFPWRPICGVDRTPVGEDERKDVCLEDIASAFKKNDQVRAAIRAILDKKD</sequence>
<proteinExistence type="predicted"/>